<dbReference type="Proteomes" id="UP000221837">
    <property type="component" value="Genome"/>
</dbReference>
<evidence type="ECO:0000313" key="1">
    <source>
        <dbReference type="EMBL" id="AQW88555.1"/>
    </source>
</evidence>
<dbReference type="OrthoDB" id="40841at10239"/>
<evidence type="ECO:0000313" key="2">
    <source>
        <dbReference type="Proteomes" id="UP000221837"/>
    </source>
</evidence>
<organism evidence="1 2">
    <name type="scientific">Serratia phage BF</name>
    <dbReference type="NCBI Taxonomy" id="1962671"/>
    <lineage>
        <taxon>Viruses</taxon>
        <taxon>Duplodnaviria</taxon>
        <taxon>Heunggongvirae</taxon>
        <taxon>Uroviricota</taxon>
        <taxon>Caudoviricetes</taxon>
        <taxon>Eneladusvirus</taxon>
        <taxon>Eneladusvirus BF</taxon>
    </lineage>
</organism>
<gene>
    <name evidence="1" type="ORF">BF_0030</name>
</gene>
<sequence length="90" mass="10279">MFSPFVIVSVLKREDNNMFTALESLVREEVSEEEVKAGLKLRDLCIQNDLDIPEVLMTLHYFNGIEPKLIIDKVSALNTPLIENAMHVLH</sequence>
<dbReference type="EMBL" id="KY630187">
    <property type="protein sequence ID" value="AQW88555.1"/>
    <property type="molecule type" value="Genomic_DNA"/>
</dbReference>
<reference evidence="1" key="1">
    <citation type="submission" date="2017-02" db="EMBL/GenBank/DDBJ databases">
        <title>Genome sequence of Serratia marcescens phage BF.</title>
        <authorList>
            <person name="Casey E."/>
            <person name="Fitzgerald B."/>
            <person name="Mahony J."/>
            <person name="Lugli G."/>
            <person name="Ventura M."/>
            <person name="van Sinderen D."/>
        </authorList>
    </citation>
    <scope>NUCLEOTIDE SEQUENCE [LARGE SCALE GENOMIC DNA]</scope>
</reference>
<name>A0A1S6U9Y9_9CAUD</name>
<keyword evidence="2" id="KW-1185">Reference proteome</keyword>
<proteinExistence type="predicted"/>
<accession>A0A1S6U9Y9</accession>
<protein>
    <submittedName>
        <fullName evidence="1">Uncharacterized protein</fullName>
    </submittedName>
</protein>